<evidence type="ECO:0000256" key="2">
    <source>
        <dbReference type="SAM" id="Phobius"/>
    </source>
</evidence>
<proteinExistence type="predicted"/>
<evidence type="ECO:0000313" key="4">
    <source>
        <dbReference type="Proteomes" id="UP000823588"/>
    </source>
</evidence>
<evidence type="ECO:0000313" key="3">
    <source>
        <dbReference type="EMBL" id="MBP1923369.1"/>
    </source>
</evidence>
<organism evidence="3 4">
    <name type="scientific">Halorubrum alkaliphilum</name>
    <dbReference type="NCBI Taxonomy" id="261290"/>
    <lineage>
        <taxon>Archaea</taxon>
        <taxon>Methanobacteriati</taxon>
        <taxon>Methanobacteriota</taxon>
        <taxon>Stenosarchaea group</taxon>
        <taxon>Halobacteria</taxon>
        <taxon>Halobacteriales</taxon>
        <taxon>Haloferacaceae</taxon>
        <taxon>Halorubrum</taxon>
    </lineage>
</organism>
<keyword evidence="2" id="KW-0472">Membrane</keyword>
<feature type="transmembrane region" description="Helical" evidence="2">
    <location>
        <begin position="41"/>
        <end position="62"/>
    </location>
</feature>
<keyword evidence="2" id="KW-0812">Transmembrane</keyword>
<accession>A0A8T4GI06</accession>
<dbReference type="Proteomes" id="UP000823588">
    <property type="component" value="Unassembled WGS sequence"/>
</dbReference>
<protein>
    <submittedName>
        <fullName evidence="3">Uncharacterized protein</fullName>
    </submittedName>
</protein>
<dbReference type="OrthoDB" id="307812at2157"/>
<reference evidence="3" key="1">
    <citation type="submission" date="2021-03" db="EMBL/GenBank/DDBJ databases">
        <title>Genomic Encyclopedia of Type Strains, Phase IV (KMG-IV): sequencing the most valuable type-strain genomes for metagenomic binning, comparative biology and taxonomic classification.</title>
        <authorList>
            <person name="Goeker M."/>
        </authorList>
    </citation>
    <scope>NUCLEOTIDE SEQUENCE</scope>
    <source>
        <strain evidence="3">DSM 23564</strain>
    </source>
</reference>
<name>A0A8T4GI06_9EURY</name>
<keyword evidence="4" id="KW-1185">Reference proteome</keyword>
<gene>
    <name evidence="3" type="ORF">J2751_002411</name>
</gene>
<feature type="transmembrane region" description="Helical" evidence="2">
    <location>
        <begin position="74"/>
        <end position="94"/>
    </location>
</feature>
<dbReference type="AlphaFoldDB" id="A0A8T4GI06"/>
<sequence length="238" mass="25608">MSLRLRLLELIGGRLLDLGRWAVEWLGVLWSRLRALDVRRLSLGVVAVGSALAVLSVLFGGFLRTSGGALTSLLYGFAVFLPLVGVVLALYAAWMAARFRSQGSESPLEAAVDDGPATGNPVGPGTERRLSTAIDARYQCRPTSAARTIRTELTEGAVRAVRTRHGRSPSAAREAVRTGTWTDDPVAAAFLAEESRLPLTERVRTAIDPGSAYRRRVRRTVAAIESLDPATSTEEVTP</sequence>
<dbReference type="InterPro" id="IPR055693">
    <property type="entry name" value="DUF7269"/>
</dbReference>
<dbReference type="EMBL" id="JAGGKQ010000020">
    <property type="protein sequence ID" value="MBP1923369.1"/>
    <property type="molecule type" value="Genomic_DNA"/>
</dbReference>
<comment type="caution">
    <text evidence="3">The sequence shown here is derived from an EMBL/GenBank/DDBJ whole genome shotgun (WGS) entry which is preliminary data.</text>
</comment>
<dbReference type="RefSeq" id="WP_209486255.1">
    <property type="nucleotide sequence ID" value="NZ_JAGGKQ010000020.1"/>
</dbReference>
<evidence type="ECO:0000256" key="1">
    <source>
        <dbReference type="SAM" id="MobiDB-lite"/>
    </source>
</evidence>
<keyword evidence="2" id="KW-1133">Transmembrane helix</keyword>
<dbReference type="Pfam" id="PF23933">
    <property type="entry name" value="DUF7269"/>
    <property type="match status" value="1"/>
</dbReference>
<feature type="region of interest" description="Disordered" evidence="1">
    <location>
        <begin position="107"/>
        <end position="127"/>
    </location>
</feature>